<accession>A0ABU1DRA6</accession>
<dbReference type="GeneID" id="86861074"/>
<feature type="chain" id="PRO_5046119397" evidence="1">
    <location>
        <begin position="19"/>
        <end position="221"/>
    </location>
</feature>
<evidence type="ECO:0000313" key="2">
    <source>
        <dbReference type="EMBL" id="MDR4878473.1"/>
    </source>
</evidence>
<sequence>MKAFLVIFLFLVPFCSSANDLSLAPGVYHLEWAYGPNDNYKIVPGAVGDVHKIDGAFYLKNITNFQSNDAVYIVIGNDSSIVFYEHDETEGGPTIGWANIHANKKMLIINNPTIKDFYDTTFGDSALTIKYKVGVKFSGAKFKNTIEIVPVEMLKNDAFKVDCNEYFKLNKGYGSGDERNDPARIYSGSVLLNYNGLCNYIVNKHNKIELLNGWMLFKRIG</sequence>
<organism evidence="2 3">
    <name type="scientific">Escherichia ruysiae</name>
    <dbReference type="NCBI Taxonomy" id="2608867"/>
    <lineage>
        <taxon>Bacteria</taxon>
        <taxon>Pseudomonadati</taxon>
        <taxon>Pseudomonadota</taxon>
        <taxon>Gammaproteobacteria</taxon>
        <taxon>Enterobacterales</taxon>
        <taxon>Enterobacteriaceae</taxon>
        <taxon>Escherichia</taxon>
    </lineage>
</organism>
<evidence type="ECO:0000313" key="3">
    <source>
        <dbReference type="Proteomes" id="UP001256818"/>
    </source>
</evidence>
<keyword evidence="3" id="KW-1185">Reference proteome</keyword>
<reference evidence="2 3" key="1">
    <citation type="submission" date="2023-08" db="EMBL/GenBank/DDBJ databases">
        <title>Whole-Genome Sequencing and Taxonomic description of Escherichia ruysiae strains Isolated from a healthy canine fecal sample.</title>
        <authorList>
            <person name="Liang S."/>
            <person name="Mlaga K.D."/>
            <person name="Jospin G."/>
            <person name="Uttarwar R."/>
            <person name="Marfori Z."/>
            <person name="Alvarado N."/>
            <person name="Scarsella E."/>
            <person name="Ganz H."/>
            <person name="Dione N."/>
        </authorList>
    </citation>
    <scope>NUCLEOTIDE SEQUENCE [LARGE SCALE GENOMIC DNA]</scope>
    <source>
        <strain evidence="2 3">AB136</strain>
    </source>
</reference>
<feature type="signal peptide" evidence="1">
    <location>
        <begin position="1"/>
        <end position="18"/>
    </location>
</feature>
<keyword evidence="1" id="KW-0732">Signal</keyword>
<name>A0ABU1DRA6_9ESCH</name>
<dbReference type="Proteomes" id="UP001256818">
    <property type="component" value="Unassembled WGS sequence"/>
</dbReference>
<gene>
    <name evidence="2" type="ORF">RGV86_08820</name>
</gene>
<protein>
    <submittedName>
        <fullName evidence="2">Uncharacterized protein</fullName>
    </submittedName>
</protein>
<proteinExistence type="predicted"/>
<dbReference type="EMBL" id="JAVIWS010000001">
    <property type="protein sequence ID" value="MDR4878473.1"/>
    <property type="molecule type" value="Genomic_DNA"/>
</dbReference>
<dbReference type="RefSeq" id="WP_309508384.1">
    <property type="nucleotide sequence ID" value="NZ_JAVIWR010000001.1"/>
</dbReference>
<comment type="caution">
    <text evidence="2">The sequence shown here is derived from an EMBL/GenBank/DDBJ whole genome shotgun (WGS) entry which is preliminary data.</text>
</comment>
<evidence type="ECO:0000256" key="1">
    <source>
        <dbReference type="SAM" id="SignalP"/>
    </source>
</evidence>